<dbReference type="AlphaFoldDB" id="A0AAX6HXX5"/>
<sequence length="52" mass="5953">MTCDTFLKIVQKCKQKFFITQVHVHGQRQKLILLLQLLSIANSTIIVANLTI</sequence>
<dbReference type="Proteomes" id="UP001140949">
    <property type="component" value="Unassembled WGS sequence"/>
</dbReference>
<dbReference type="EMBL" id="JANAVB010006389">
    <property type="protein sequence ID" value="KAJ6845344.1"/>
    <property type="molecule type" value="Genomic_DNA"/>
</dbReference>
<reference evidence="1" key="2">
    <citation type="submission" date="2023-04" db="EMBL/GenBank/DDBJ databases">
        <authorList>
            <person name="Bruccoleri R.E."/>
            <person name="Oakeley E.J."/>
            <person name="Faust A.-M."/>
            <person name="Dessus-Babus S."/>
            <person name="Altorfer M."/>
            <person name="Burckhardt D."/>
            <person name="Oertli M."/>
            <person name="Naumann U."/>
            <person name="Petersen F."/>
            <person name="Wong J."/>
        </authorList>
    </citation>
    <scope>NUCLEOTIDE SEQUENCE</scope>
    <source>
        <strain evidence="1">GSM-AAB239-AS_SAM_17_03QT</strain>
        <tissue evidence="1">Leaf</tissue>
    </source>
</reference>
<dbReference type="Gene3D" id="1.20.1440.250">
    <property type="match status" value="1"/>
</dbReference>
<protein>
    <submittedName>
        <fullName evidence="1">Protein EXPORTIN 1A</fullName>
    </submittedName>
</protein>
<accession>A0AAX6HXX5</accession>
<evidence type="ECO:0000313" key="2">
    <source>
        <dbReference type="EMBL" id="KAJ6845884.1"/>
    </source>
</evidence>
<gene>
    <name evidence="2" type="ORF">M6B38_286060</name>
    <name evidence="1" type="ORF">M6B38_289885</name>
</gene>
<evidence type="ECO:0000313" key="1">
    <source>
        <dbReference type="EMBL" id="KAJ6845344.1"/>
    </source>
</evidence>
<reference evidence="1" key="1">
    <citation type="journal article" date="2023" name="GigaByte">
        <title>Genome assembly of the bearded iris, Iris pallida Lam.</title>
        <authorList>
            <person name="Bruccoleri R.E."/>
            <person name="Oakeley E.J."/>
            <person name="Faust A.M.E."/>
            <person name="Altorfer M."/>
            <person name="Dessus-Babus S."/>
            <person name="Burckhardt D."/>
            <person name="Oertli M."/>
            <person name="Naumann U."/>
            <person name="Petersen F."/>
            <person name="Wong J."/>
        </authorList>
    </citation>
    <scope>NUCLEOTIDE SEQUENCE</scope>
    <source>
        <strain evidence="1">GSM-AAB239-AS_SAM_17_03QT</strain>
    </source>
</reference>
<organism evidence="1 3">
    <name type="scientific">Iris pallida</name>
    <name type="common">Sweet iris</name>
    <dbReference type="NCBI Taxonomy" id="29817"/>
    <lineage>
        <taxon>Eukaryota</taxon>
        <taxon>Viridiplantae</taxon>
        <taxon>Streptophyta</taxon>
        <taxon>Embryophyta</taxon>
        <taxon>Tracheophyta</taxon>
        <taxon>Spermatophyta</taxon>
        <taxon>Magnoliopsida</taxon>
        <taxon>Liliopsida</taxon>
        <taxon>Asparagales</taxon>
        <taxon>Iridaceae</taxon>
        <taxon>Iridoideae</taxon>
        <taxon>Irideae</taxon>
        <taxon>Iris</taxon>
    </lineage>
</organism>
<proteinExistence type="predicted"/>
<name>A0AAX6HXX5_IRIPA</name>
<evidence type="ECO:0000313" key="3">
    <source>
        <dbReference type="Proteomes" id="UP001140949"/>
    </source>
</evidence>
<dbReference type="EMBL" id="JANAVB010005607">
    <property type="protein sequence ID" value="KAJ6845884.1"/>
    <property type="molecule type" value="Genomic_DNA"/>
</dbReference>
<comment type="caution">
    <text evidence="1">The sequence shown here is derived from an EMBL/GenBank/DDBJ whole genome shotgun (WGS) entry which is preliminary data.</text>
</comment>
<keyword evidence="3" id="KW-1185">Reference proteome</keyword>